<dbReference type="OrthoDB" id="959017at2"/>
<evidence type="ECO:0000259" key="2">
    <source>
        <dbReference type="Pfam" id="PF13568"/>
    </source>
</evidence>
<gene>
    <name evidence="3" type="ORF">HME9304_02072</name>
</gene>
<dbReference type="AlphaFoldDB" id="A0A2Z4LTG1"/>
<keyword evidence="4" id="KW-1185">Reference proteome</keyword>
<proteinExistence type="predicted"/>
<evidence type="ECO:0000256" key="1">
    <source>
        <dbReference type="SAM" id="SignalP"/>
    </source>
</evidence>
<dbReference type="EMBL" id="CP030104">
    <property type="protein sequence ID" value="AWX45063.1"/>
    <property type="molecule type" value="Genomic_DNA"/>
</dbReference>
<accession>A0A2Z4LTG1</accession>
<evidence type="ECO:0000313" key="3">
    <source>
        <dbReference type="EMBL" id="AWX45063.1"/>
    </source>
</evidence>
<reference evidence="3 4" key="1">
    <citation type="submission" date="2018-06" db="EMBL/GenBank/DDBJ databases">
        <title>Spongiibacterium sp. HME9304 Genome sequencing and assembly.</title>
        <authorList>
            <person name="Kang H."/>
            <person name="Kim H."/>
            <person name="Joh K."/>
        </authorList>
    </citation>
    <scope>NUCLEOTIDE SEQUENCE [LARGE SCALE GENOMIC DNA]</scope>
    <source>
        <strain evidence="3 4">HME9304</strain>
    </source>
</reference>
<dbReference type="InterPro" id="IPR025665">
    <property type="entry name" value="Beta-barrel_OMP_2"/>
</dbReference>
<evidence type="ECO:0000313" key="4">
    <source>
        <dbReference type="Proteomes" id="UP000248536"/>
    </source>
</evidence>
<keyword evidence="1" id="KW-0732">Signal</keyword>
<feature type="domain" description="Outer membrane protein beta-barrel" evidence="2">
    <location>
        <begin position="23"/>
        <end position="209"/>
    </location>
</feature>
<sequence>MLVNILKFSLCSAFLIHCTIGNAQAEMDSVIYKSSSRYLEDQFYVGLGYNILLNRPTNIFQRNLSYNLQLGFIKDFPLNARRNFGIGLGLGYAANSYYSNIGASEANNIITYQVLSASDFERSKFETHAIEIPFELRWRTSTIDEYKFWRIYAGAKIGYVFSGRSRVVTESGSNAFSNEDIQDFQYGLLLSFGYNTWNIHAYYALNPLLQNGTNLENGDVIDMRVLRVGIIFYIL</sequence>
<dbReference type="Proteomes" id="UP000248536">
    <property type="component" value="Chromosome"/>
</dbReference>
<feature type="chain" id="PRO_5016251276" description="Outer membrane protein beta-barrel domain-containing protein" evidence="1">
    <location>
        <begin position="26"/>
        <end position="235"/>
    </location>
</feature>
<dbReference type="KEGG" id="spon:HME9304_02072"/>
<dbReference type="Pfam" id="PF13568">
    <property type="entry name" value="OMP_b-brl_2"/>
    <property type="match status" value="1"/>
</dbReference>
<feature type="signal peptide" evidence="1">
    <location>
        <begin position="1"/>
        <end position="25"/>
    </location>
</feature>
<organism evidence="3 4">
    <name type="scientific">Flagellimonas maritima</name>
    <dbReference type="NCBI Taxonomy" id="1383885"/>
    <lineage>
        <taxon>Bacteria</taxon>
        <taxon>Pseudomonadati</taxon>
        <taxon>Bacteroidota</taxon>
        <taxon>Flavobacteriia</taxon>
        <taxon>Flavobacteriales</taxon>
        <taxon>Flavobacteriaceae</taxon>
        <taxon>Flagellimonas</taxon>
    </lineage>
</organism>
<protein>
    <recommendedName>
        <fullName evidence="2">Outer membrane protein beta-barrel domain-containing protein</fullName>
    </recommendedName>
</protein>
<name>A0A2Z4LTG1_9FLAO</name>